<feature type="compositionally biased region" description="Polar residues" evidence="9">
    <location>
        <begin position="184"/>
        <end position="194"/>
    </location>
</feature>
<feature type="compositionally biased region" description="Acidic residues" evidence="9">
    <location>
        <begin position="256"/>
        <end position="269"/>
    </location>
</feature>
<evidence type="ECO:0000256" key="2">
    <source>
        <dbReference type="ARBA" id="ARBA00022722"/>
    </source>
</evidence>
<dbReference type="Proteomes" id="UP000799536">
    <property type="component" value="Unassembled WGS sequence"/>
</dbReference>
<evidence type="ECO:0000256" key="1">
    <source>
        <dbReference type="ARBA" id="ARBA00005858"/>
    </source>
</evidence>
<gene>
    <name evidence="12" type="ORF">GQ43DRAFT_239940</name>
</gene>
<proteinExistence type="inferred from homology"/>
<evidence type="ECO:0000256" key="7">
    <source>
        <dbReference type="PIRNR" id="PIRNR037125"/>
    </source>
</evidence>
<dbReference type="OrthoDB" id="446759at2759"/>
<evidence type="ECO:0000256" key="9">
    <source>
        <dbReference type="SAM" id="MobiDB-lite"/>
    </source>
</evidence>
<evidence type="ECO:0000256" key="8">
    <source>
        <dbReference type="PIRSR" id="PIRSR037125-1"/>
    </source>
</evidence>
<dbReference type="InterPro" id="IPR017117">
    <property type="entry name" value="Nob1_euk"/>
</dbReference>
<dbReference type="GO" id="GO:0046872">
    <property type="term" value="F:metal ion binding"/>
    <property type="evidence" value="ECO:0007669"/>
    <property type="project" value="UniProtKB-UniRule"/>
</dbReference>
<dbReference type="Gene3D" id="3.40.50.1010">
    <property type="entry name" value="5'-nuclease"/>
    <property type="match status" value="1"/>
</dbReference>
<feature type="domain" description="Nin one binding (NOB1) Zn-ribbon-like" evidence="10">
    <location>
        <begin position="328"/>
        <end position="399"/>
    </location>
</feature>
<feature type="compositionally biased region" description="Polar residues" evidence="9">
    <location>
        <begin position="243"/>
        <end position="254"/>
    </location>
</feature>
<dbReference type="GO" id="GO:0030688">
    <property type="term" value="C:preribosome, small subunit precursor"/>
    <property type="evidence" value="ECO:0007669"/>
    <property type="project" value="TreeGrafter"/>
</dbReference>
<sequence length="450" mass="49433">MASQKPVHSLIIDTGPLIKNAIEISTMRAKAEELFTTPAILTEIRDPATRSRVETQLLPFLKVRQPTPASYEVVANFSKKTGDFAVLSRQDLEILALAYEVECERLGGNWRLRNTPGQKGLNGAPPAKRETATEIQTAGKGEETTKEDGATTTTNSAEPFSSEEKPTGKTSTSEEKPHEERETFQANSTPSADTETLETKLSDLKVSPPKESSILAPKANPFASDFNPQALDPQANPFAPKPQAQNQPQSQPEPQTGEDADPVDDDSDGEWITPSNLKKHQEKDTGVSAQSTTEPKQMAVATMTTDFAMQNVLLQMNLNLLSTNMQRVKHLRTYILRCHACFLTTKQMDKQFCPRCGQPALTRVACSTSSNGVFKLHLAKNFHWNTRGNVFSIPKPVAGSANGRVVGGGKGGWGNELILAEDQKEYTRAIEGGKRMKTRDLMDEDYLEEC</sequence>
<evidence type="ECO:0000256" key="4">
    <source>
        <dbReference type="ARBA" id="ARBA00022801"/>
    </source>
</evidence>
<comment type="subcellular location">
    <subcellularLocation>
        <location evidence="7">Nucleus</location>
        <location evidence="7">Nucleolus</location>
    </subcellularLocation>
</comment>
<feature type="compositionally biased region" description="Basic and acidic residues" evidence="9">
    <location>
        <begin position="162"/>
        <end position="183"/>
    </location>
</feature>
<dbReference type="Pfam" id="PF08772">
    <property type="entry name" value="Zn_ribbon_NOB1"/>
    <property type="match status" value="1"/>
</dbReference>
<dbReference type="GO" id="GO:0004521">
    <property type="term" value="F:RNA endonuclease activity"/>
    <property type="evidence" value="ECO:0007669"/>
    <property type="project" value="UniProtKB-UniRule"/>
</dbReference>
<keyword evidence="4" id="KW-0378">Hydrolase</keyword>
<evidence type="ECO:0000259" key="10">
    <source>
        <dbReference type="Pfam" id="PF08772"/>
    </source>
</evidence>
<feature type="region of interest" description="Disordered" evidence="9">
    <location>
        <begin position="110"/>
        <end position="296"/>
    </location>
</feature>
<feature type="domain" description="Ribonuclease PIN" evidence="11">
    <location>
        <begin position="10"/>
        <end position="101"/>
    </location>
</feature>
<dbReference type="GO" id="GO:0030490">
    <property type="term" value="P:maturation of SSU-rRNA"/>
    <property type="evidence" value="ECO:0007669"/>
    <property type="project" value="TreeGrafter"/>
</dbReference>
<dbReference type="SUPFAM" id="SSF144206">
    <property type="entry name" value="NOB1 zinc finger-like"/>
    <property type="match status" value="1"/>
</dbReference>
<feature type="binding site" evidence="8">
    <location>
        <position position="353"/>
    </location>
    <ligand>
        <name>Zn(2+)</name>
        <dbReference type="ChEBI" id="CHEBI:29105"/>
    </ligand>
</feature>
<comment type="caution">
    <text evidence="12">The sequence shown here is derived from an EMBL/GenBank/DDBJ whole genome shotgun (WGS) entry which is preliminary data.</text>
</comment>
<dbReference type="Gene3D" id="6.20.210.10">
    <property type="entry name" value="Nin one binding (NOB1), Zn-ribbon-like"/>
    <property type="match status" value="1"/>
</dbReference>
<protein>
    <recommendedName>
        <fullName evidence="7">20S-pre-rRNA D-site endonuclease NOB1</fullName>
    </recommendedName>
</protein>
<evidence type="ECO:0000256" key="6">
    <source>
        <dbReference type="ARBA" id="ARBA00023242"/>
    </source>
</evidence>
<keyword evidence="13" id="KW-1185">Reference proteome</keyword>
<keyword evidence="3 7" id="KW-0479">Metal-binding</keyword>
<dbReference type="EMBL" id="ML993893">
    <property type="protein sequence ID" value="KAF2203807.1"/>
    <property type="molecule type" value="Genomic_DNA"/>
</dbReference>
<feature type="binding site" evidence="8">
    <location>
        <position position="338"/>
    </location>
    <ligand>
        <name>Zn(2+)</name>
        <dbReference type="ChEBI" id="CHEBI:29105"/>
    </ligand>
</feature>
<dbReference type="Pfam" id="PF17146">
    <property type="entry name" value="PIN_6"/>
    <property type="match status" value="1"/>
</dbReference>
<feature type="binding site" evidence="8">
    <location>
        <position position="356"/>
    </location>
    <ligand>
        <name>Zn(2+)</name>
        <dbReference type="ChEBI" id="CHEBI:29105"/>
    </ligand>
</feature>
<evidence type="ECO:0000256" key="3">
    <source>
        <dbReference type="ARBA" id="ARBA00022723"/>
    </source>
</evidence>
<dbReference type="GO" id="GO:0005737">
    <property type="term" value="C:cytoplasm"/>
    <property type="evidence" value="ECO:0007669"/>
    <property type="project" value="UniProtKB-ARBA"/>
</dbReference>
<dbReference type="CDD" id="cd09876">
    <property type="entry name" value="PIN_Nob1-like"/>
    <property type="match status" value="1"/>
</dbReference>
<dbReference type="PANTHER" id="PTHR12814">
    <property type="entry name" value="RNA-BINDING PROTEIN NOB1"/>
    <property type="match status" value="1"/>
</dbReference>
<organism evidence="12 13">
    <name type="scientific">Delitschia confertaspora ATCC 74209</name>
    <dbReference type="NCBI Taxonomy" id="1513339"/>
    <lineage>
        <taxon>Eukaryota</taxon>
        <taxon>Fungi</taxon>
        <taxon>Dikarya</taxon>
        <taxon>Ascomycota</taxon>
        <taxon>Pezizomycotina</taxon>
        <taxon>Dothideomycetes</taxon>
        <taxon>Pleosporomycetidae</taxon>
        <taxon>Pleosporales</taxon>
        <taxon>Delitschiaceae</taxon>
        <taxon>Delitschia</taxon>
    </lineage>
</organism>
<dbReference type="GO" id="GO:0005730">
    <property type="term" value="C:nucleolus"/>
    <property type="evidence" value="ECO:0007669"/>
    <property type="project" value="UniProtKB-SubCell"/>
</dbReference>
<keyword evidence="5 7" id="KW-0862">Zinc</keyword>
<evidence type="ECO:0000259" key="11">
    <source>
        <dbReference type="Pfam" id="PF17146"/>
    </source>
</evidence>
<dbReference type="InterPro" id="IPR039907">
    <property type="entry name" value="NOB1"/>
</dbReference>
<feature type="compositionally biased region" description="Basic and acidic residues" evidence="9">
    <location>
        <begin position="140"/>
        <end position="149"/>
    </location>
</feature>
<dbReference type="PIRSF" id="PIRSF037125">
    <property type="entry name" value="D-site_20S_pre-rRNA_nuclease"/>
    <property type="match status" value="1"/>
</dbReference>
<evidence type="ECO:0000256" key="5">
    <source>
        <dbReference type="ARBA" id="ARBA00022833"/>
    </source>
</evidence>
<feature type="binding site" evidence="8">
    <location>
        <position position="341"/>
    </location>
    <ligand>
        <name>Zn(2+)</name>
        <dbReference type="ChEBI" id="CHEBI:29105"/>
    </ligand>
</feature>
<dbReference type="InterPro" id="IPR014881">
    <property type="entry name" value="NOB1_Zn-bd"/>
</dbReference>
<dbReference type="PANTHER" id="PTHR12814:SF2">
    <property type="entry name" value="RNA-BINDING PROTEIN NOB1"/>
    <property type="match status" value="1"/>
</dbReference>
<dbReference type="FunFam" id="3.40.50.1010:FF:000020">
    <property type="entry name" value="20S-pre-rRNA D-site endonuclease NOB1"/>
    <property type="match status" value="1"/>
</dbReference>
<evidence type="ECO:0000313" key="12">
    <source>
        <dbReference type="EMBL" id="KAF2203807.1"/>
    </source>
</evidence>
<name>A0A9P4JR19_9PLEO</name>
<evidence type="ECO:0000313" key="13">
    <source>
        <dbReference type="Proteomes" id="UP000799536"/>
    </source>
</evidence>
<accession>A0A9P4JR19</accession>
<dbReference type="GO" id="GO:0016787">
    <property type="term" value="F:hydrolase activity"/>
    <property type="evidence" value="ECO:0007669"/>
    <property type="project" value="UniProtKB-KW"/>
</dbReference>
<reference evidence="12" key="1">
    <citation type="journal article" date="2020" name="Stud. Mycol.">
        <title>101 Dothideomycetes genomes: a test case for predicting lifestyles and emergence of pathogens.</title>
        <authorList>
            <person name="Haridas S."/>
            <person name="Albert R."/>
            <person name="Binder M."/>
            <person name="Bloem J."/>
            <person name="Labutti K."/>
            <person name="Salamov A."/>
            <person name="Andreopoulos B."/>
            <person name="Baker S."/>
            <person name="Barry K."/>
            <person name="Bills G."/>
            <person name="Bluhm B."/>
            <person name="Cannon C."/>
            <person name="Castanera R."/>
            <person name="Culley D."/>
            <person name="Daum C."/>
            <person name="Ezra D."/>
            <person name="Gonzalez J."/>
            <person name="Henrissat B."/>
            <person name="Kuo A."/>
            <person name="Liang C."/>
            <person name="Lipzen A."/>
            <person name="Lutzoni F."/>
            <person name="Magnuson J."/>
            <person name="Mondo S."/>
            <person name="Nolan M."/>
            <person name="Ohm R."/>
            <person name="Pangilinan J."/>
            <person name="Park H.-J."/>
            <person name="Ramirez L."/>
            <person name="Alfaro M."/>
            <person name="Sun H."/>
            <person name="Tritt A."/>
            <person name="Yoshinaga Y."/>
            <person name="Zwiers L.-H."/>
            <person name="Turgeon B."/>
            <person name="Goodwin S."/>
            <person name="Spatafora J."/>
            <person name="Crous P."/>
            <person name="Grigoriev I."/>
        </authorList>
    </citation>
    <scope>NUCLEOTIDE SEQUENCE</scope>
    <source>
        <strain evidence="12">ATCC 74209</strain>
    </source>
</reference>
<dbReference type="AlphaFoldDB" id="A0A9P4JR19"/>
<dbReference type="InterPro" id="IPR033411">
    <property type="entry name" value="Ribonuclease_PIN"/>
</dbReference>
<comment type="function">
    <text evidence="7">Required for the synthesis of 40S ribosome subunits. Has a role in processing 20S pre-rRNA into the mature 18S rRNA, where it is required for cleavage at the 3' end of the mature 18S rRNA (D-site). Accompanies the 20S pre-rRNA from the nucleus to the cytoplasm.</text>
</comment>
<comment type="similarity">
    <text evidence="1 7">Belongs to the NOB1 family.</text>
</comment>
<keyword evidence="6 7" id="KW-0539">Nucleus</keyword>
<keyword evidence="2" id="KW-0540">Nuclease</keyword>
<dbReference type="InterPro" id="IPR036283">
    <property type="entry name" value="NOB1_Zf-like_sf"/>
</dbReference>